<protein>
    <submittedName>
        <fullName evidence="1">Uncharacterized protein</fullName>
    </submittedName>
</protein>
<dbReference type="Proteomes" id="UP000824120">
    <property type="component" value="Chromosome 1"/>
</dbReference>
<proteinExistence type="predicted"/>
<keyword evidence="2" id="KW-1185">Reference proteome</keyword>
<comment type="caution">
    <text evidence="1">The sequence shown here is derived from an EMBL/GenBank/DDBJ whole genome shotgun (WGS) entry which is preliminary data.</text>
</comment>
<organism evidence="1 2">
    <name type="scientific">Solanum commersonii</name>
    <name type="common">Commerson's wild potato</name>
    <name type="synonym">Commerson's nightshade</name>
    <dbReference type="NCBI Taxonomy" id="4109"/>
    <lineage>
        <taxon>Eukaryota</taxon>
        <taxon>Viridiplantae</taxon>
        <taxon>Streptophyta</taxon>
        <taxon>Embryophyta</taxon>
        <taxon>Tracheophyta</taxon>
        <taxon>Spermatophyta</taxon>
        <taxon>Magnoliopsida</taxon>
        <taxon>eudicotyledons</taxon>
        <taxon>Gunneridae</taxon>
        <taxon>Pentapetalae</taxon>
        <taxon>asterids</taxon>
        <taxon>lamiids</taxon>
        <taxon>Solanales</taxon>
        <taxon>Solanaceae</taxon>
        <taxon>Solanoideae</taxon>
        <taxon>Solaneae</taxon>
        <taxon>Solanum</taxon>
    </lineage>
</organism>
<reference evidence="1 2" key="1">
    <citation type="submission" date="2020-09" db="EMBL/GenBank/DDBJ databases">
        <title>De no assembly of potato wild relative species, Solanum commersonii.</title>
        <authorList>
            <person name="Cho K."/>
        </authorList>
    </citation>
    <scope>NUCLEOTIDE SEQUENCE [LARGE SCALE GENOMIC DNA]</scope>
    <source>
        <strain evidence="1">LZ3.2</strain>
        <tissue evidence="1">Leaf</tissue>
    </source>
</reference>
<sequence>MLSPIGLLVFSNRHLFQLTQDHKGLYKAFIGLYDTTSRNYSATRRLLHFIANLNFPSRLSTLEQKAISRPIDDSPTRLDDTHAFSSSFFLAALLLLAK</sequence>
<evidence type="ECO:0000313" key="2">
    <source>
        <dbReference type="Proteomes" id="UP000824120"/>
    </source>
</evidence>
<evidence type="ECO:0000313" key="1">
    <source>
        <dbReference type="EMBL" id="KAG5632114.1"/>
    </source>
</evidence>
<dbReference type="EMBL" id="JACXVP010000001">
    <property type="protein sequence ID" value="KAG5632114.1"/>
    <property type="molecule type" value="Genomic_DNA"/>
</dbReference>
<dbReference type="AlphaFoldDB" id="A0A9J6B681"/>
<accession>A0A9J6B681</accession>
<gene>
    <name evidence="1" type="ORF">H5410_003831</name>
</gene>
<name>A0A9J6B681_SOLCO</name>